<sequence>MTTATRIVELAGGIRATLVHQPQATRAAALVKVGAGSHHETDALPGLAHLLEHLLFRGSQRYHADERLMAWIQRQGGSVNATTLARHSAYFFEVAASSLAEGITRLRDTLQAPLLSPEDIRQELAVIDAENRLIQQHDPSRREAAARHAMAAPAAFRRFQVGSMDSLGGNLPALQVALGEFHQRYYVASHLQLWLQGPLSLDELAALAHFFAAGFPGGLPPESPPSAYFSNNVDLQLAVEDQPAVWRCPLIAVSDNVTTFREFLLDEAPGSLLAGLRECGLADDVALNWLYQDERVGWLALVFTSDHPDAIQQHLERWLQALRHTSPEQQLHYYRLAQRRFNALTPLEQLRQRALGFAPDSPPIDFARFCASLLTAPASSLVCRKIAAGDGVATQGFTLPLGRRQPRTVVIDPLAFSFYPQAATAAAPDLPPTTSPLLHVIADNQTPTLIVRKPFYSVLSQAQGMAISQQLRPLLAQLRHAGGSGEWQTVDGNWQLTLQLPESGGVAERVVTALMRRLAQPAPGTTVAPETIAIRQLLQQLPEHLTIAPAQEGWLAAMVGGSGNLAQQVARQLTLLNTPINAELHSSAGCRRGIQRIPHASSDNALLVFIPLPEGASLAALQLLALLCEPQFFQRLRVEQQIGYVVSCRYQRIADRDGLLLALQSPDRSISNLLRCCKTFLRQLTLCGQAEFSQLQHQLAEQNGQAQDASATALSALRQRYHLPVATPQNVNDLQLDEVITLWREITRRRRSWRILYSAPTTSAT</sequence>
<evidence type="ECO:0000256" key="8">
    <source>
        <dbReference type="ARBA" id="ARBA00022833"/>
    </source>
</evidence>
<protein>
    <recommendedName>
        <fullName evidence="4">Coenzyme PQQ synthesis protein F</fullName>
    </recommendedName>
    <alternativeName>
        <fullName evidence="12">Pyrroloquinoline quinone biosynthesis protein F</fullName>
    </alternativeName>
</protein>
<dbReference type="GO" id="GO:0006508">
    <property type="term" value="P:proteolysis"/>
    <property type="evidence" value="ECO:0007669"/>
    <property type="project" value="UniProtKB-KW"/>
</dbReference>
<dbReference type="Pfam" id="PF22456">
    <property type="entry name" value="PqqF-like_C_4"/>
    <property type="match status" value="1"/>
</dbReference>
<dbReference type="UniPathway" id="UPA00539"/>
<dbReference type="GO" id="GO:0018189">
    <property type="term" value="P:pyrroloquinoline quinone biosynthetic process"/>
    <property type="evidence" value="ECO:0007669"/>
    <property type="project" value="UniProtKB-UniPathway"/>
</dbReference>
<gene>
    <name evidence="16" type="ordered locus">EAE_19580</name>
</gene>
<evidence type="ECO:0000256" key="3">
    <source>
        <dbReference type="ARBA" id="ARBA00007261"/>
    </source>
</evidence>
<dbReference type="GO" id="GO:0004222">
    <property type="term" value="F:metalloendopeptidase activity"/>
    <property type="evidence" value="ECO:0007669"/>
    <property type="project" value="InterPro"/>
</dbReference>
<name>A0A0H3FSY8_KLEAK</name>
<dbReference type="SUPFAM" id="SSF63411">
    <property type="entry name" value="LuxS/MPP-like metallohydrolase"/>
    <property type="match status" value="2"/>
</dbReference>
<evidence type="ECO:0000256" key="6">
    <source>
        <dbReference type="ARBA" id="ARBA00022723"/>
    </source>
</evidence>
<dbReference type="InterPro" id="IPR011249">
    <property type="entry name" value="Metalloenz_LuxS/M16"/>
</dbReference>
<dbReference type="Proteomes" id="UP000008881">
    <property type="component" value="Chromosome"/>
</dbReference>
<proteinExistence type="inferred from homology"/>
<reference evidence="16 17" key="1">
    <citation type="journal article" date="2012" name="J. Bacteriol.">
        <title>Complete genome sequence of Enterobacter aerogenes KCTC 2190.</title>
        <authorList>
            <person name="Shin S.H."/>
            <person name="Kim S."/>
            <person name="Kim J.Y."/>
            <person name="Lee S."/>
            <person name="Um Y."/>
            <person name="Oh M.K."/>
            <person name="Kim Y.R."/>
            <person name="Lee J."/>
            <person name="Yang K.S."/>
        </authorList>
    </citation>
    <scope>NUCLEOTIDE SEQUENCE [LARGE SCALE GENOMIC DNA]</scope>
    <source>
        <strain evidence="16 17">KCTC 2190</strain>
    </source>
</reference>
<dbReference type="Gene3D" id="3.30.830.10">
    <property type="entry name" value="Metalloenzyme, LuxS/M16 peptidase-like"/>
    <property type="match status" value="2"/>
</dbReference>
<dbReference type="HOGENOM" id="CLU_021089_0_0_6"/>
<comment type="cofactor">
    <cofactor evidence="1">
        <name>Zn(2+)</name>
        <dbReference type="ChEBI" id="CHEBI:29105"/>
    </cofactor>
</comment>
<keyword evidence="5" id="KW-0645">Protease</keyword>
<keyword evidence="8" id="KW-0862">Zinc</keyword>
<dbReference type="InterPro" id="IPR054740">
    <property type="entry name" value="PqqF_N_2"/>
</dbReference>
<keyword evidence="10" id="KW-0482">Metalloprotease</keyword>
<dbReference type="InterPro" id="IPR001431">
    <property type="entry name" value="Pept_M16_Zn_BS"/>
</dbReference>
<dbReference type="InterPro" id="IPR054734">
    <property type="entry name" value="PqqF-like_C_4"/>
</dbReference>
<keyword evidence="7" id="KW-0378">Hydrolase</keyword>
<evidence type="ECO:0000313" key="17">
    <source>
        <dbReference type="Proteomes" id="UP000008881"/>
    </source>
</evidence>
<dbReference type="Pfam" id="PF00675">
    <property type="entry name" value="Peptidase_M16"/>
    <property type="match status" value="1"/>
</dbReference>
<dbReference type="GO" id="GO:0008270">
    <property type="term" value="F:zinc ion binding"/>
    <property type="evidence" value="ECO:0007669"/>
    <property type="project" value="InterPro"/>
</dbReference>
<evidence type="ECO:0000256" key="2">
    <source>
        <dbReference type="ARBA" id="ARBA00004886"/>
    </source>
</evidence>
<dbReference type="PATRIC" id="fig|1028307.3.peg.3909"/>
<comment type="similarity">
    <text evidence="3">Belongs to the peptidase M16 family.</text>
</comment>
<dbReference type="RefSeq" id="WP_015705482.1">
    <property type="nucleotide sequence ID" value="NC_015663.1"/>
</dbReference>
<evidence type="ECO:0000256" key="9">
    <source>
        <dbReference type="ARBA" id="ARBA00022905"/>
    </source>
</evidence>
<dbReference type="GeneID" id="93312101"/>
<dbReference type="NCBIfam" id="TIGR02110">
    <property type="entry name" value="PQQ_syn_pqqF"/>
    <property type="match status" value="1"/>
</dbReference>
<feature type="domain" description="Coenzyme PQQ synthesis protein F N-terminal lobe" evidence="14">
    <location>
        <begin position="258"/>
        <end position="379"/>
    </location>
</feature>
<feature type="domain" description="Coenzyme PQQ synthesis protein F-like C-terminal lobe" evidence="15">
    <location>
        <begin position="623"/>
        <end position="709"/>
    </location>
</feature>
<evidence type="ECO:0000256" key="11">
    <source>
        <dbReference type="ARBA" id="ARBA00024932"/>
    </source>
</evidence>
<evidence type="ECO:0000256" key="7">
    <source>
        <dbReference type="ARBA" id="ARBA00022801"/>
    </source>
</evidence>
<comment type="function">
    <text evidence="11">Required for coenzyme pyrroloquinoline quinone (PQQ) biosynthesis. It is thought that this protein is a protease that cleaves peptides bond in a small peptide (gene pqqA), providing the glutamate and tyrosine residues which are necessary for the synthesis of PQQ.</text>
</comment>
<dbReference type="PANTHER" id="PTHR43690">
    <property type="entry name" value="NARDILYSIN"/>
    <property type="match status" value="1"/>
</dbReference>
<dbReference type="InterPro" id="IPR011844">
    <property type="entry name" value="PQQ_synth_PqqF"/>
</dbReference>
<dbReference type="EMBL" id="CP002824">
    <property type="protein sequence ID" value="AEG98823.1"/>
    <property type="molecule type" value="Genomic_DNA"/>
</dbReference>
<feature type="domain" description="Peptidase M16 N-terminal" evidence="13">
    <location>
        <begin position="17"/>
        <end position="140"/>
    </location>
</feature>
<organism evidence="16 17">
    <name type="scientific">Klebsiella aerogenes (strain ATCC 13048 / DSM 30053 / CCUG 1429 / JCM 1235 / KCTC 2190 / NBRC 13534 / NCIMB 10102 / NCTC 10006 / CDC 819-56)</name>
    <name type="common">Enterobacter aerogenes</name>
    <dbReference type="NCBI Taxonomy" id="1028307"/>
    <lineage>
        <taxon>Bacteria</taxon>
        <taxon>Pseudomonadati</taxon>
        <taxon>Pseudomonadota</taxon>
        <taxon>Gammaproteobacteria</taxon>
        <taxon>Enterobacterales</taxon>
        <taxon>Enterobacteriaceae</taxon>
        <taxon>Klebsiella/Raoultella group</taxon>
        <taxon>Klebsiella</taxon>
    </lineage>
</organism>
<accession>A0A0H3FSY8</accession>
<dbReference type="Pfam" id="PF22454">
    <property type="entry name" value="PQQ_syn_pqqF_N_2"/>
    <property type="match status" value="1"/>
</dbReference>
<dbReference type="PANTHER" id="PTHR43690:SF18">
    <property type="entry name" value="INSULIN-DEGRADING ENZYME-RELATED"/>
    <property type="match status" value="1"/>
</dbReference>
<dbReference type="KEGG" id="eae:EAE_19580"/>
<evidence type="ECO:0000259" key="15">
    <source>
        <dbReference type="Pfam" id="PF22456"/>
    </source>
</evidence>
<dbReference type="AlphaFoldDB" id="A0A0H3FSY8"/>
<evidence type="ECO:0000256" key="12">
    <source>
        <dbReference type="ARBA" id="ARBA00030977"/>
    </source>
</evidence>
<evidence type="ECO:0000259" key="14">
    <source>
        <dbReference type="Pfam" id="PF22454"/>
    </source>
</evidence>
<evidence type="ECO:0000259" key="13">
    <source>
        <dbReference type="Pfam" id="PF00675"/>
    </source>
</evidence>
<evidence type="ECO:0000256" key="4">
    <source>
        <dbReference type="ARBA" id="ARBA00015088"/>
    </source>
</evidence>
<keyword evidence="6" id="KW-0479">Metal-binding</keyword>
<keyword evidence="9" id="KW-0884">PQQ biosynthesis</keyword>
<dbReference type="OrthoDB" id="9811314at2"/>
<keyword evidence="17" id="KW-1185">Reference proteome</keyword>
<evidence type="ECO:0000256" key="1">
    <source>
        <dbReference type="ARBA" id="ARBA00001947"/>
    </source>
</evidence>
<dbReference type="PROSITE" id="PS00143">
    <property type="entry name" value="INSULINASE"/>
    <property type="match status" value="1"/>
</dbReference>
<dbReference type="InterPro" id="IPR011765">
    <property type="entry name" value="Pept_M16_N"/>
</dbReference>
<dbReference type="eggNOG" id="COG1025">
    <property type="taxonomic scope" value="Bacteria"/>
</dbReference>
<evidence type="ECO:0000256" key="5">
    <source>
        <dbReference type="ARBA" id="ARBA00022670"/>
    </source>
</evidence>
<evidence type="ECO:0000313" key="16">
    <source>
        <dbReference type="EMBL" id="AEG98823.1"/>
    </source>
</evidence>
<evidence type="ECO:0000256" key="10">
    <source>
        <dbReference type="ARBA" id="ARBA00023049"/>
    </source>
</evidence>
<comment type="pathway">
    <text evidence="2">Cofactor biosynthesis; pyrroloquinoline quinone biosynthesis.</text>
</comment>
<dbReference type="InterPro" id="IPR050626">
    <property type="entry name" value="Peptidase_M16"/>
</dbReference>